<proteinExistence type="predicted"/>
<dbReference type="EMBL" id="BQNB010009113">
    <property type="protein sequence ID" value="GJS58926.1"/>
    <property type="molecule type" value="Genomic_DNA"/>
</dbReference>
<reference evidence="1" key="1">
    <citation type="journal article" date="2022" name="Int. J. Mol. Sci.">
        <title>Draft Genome of Tanacetum Coccineum: Genomic Comparison of Closely Related Tanacetum-Family Plants.</title>
        <authorList>
            <person name="Yamashiro T."/>
            <person name="Shiraishi A."/>
            <person name="Nakayama K."/>
            <person name="Satake H."/>
        </authorList>
    </citation>
    <scope>NUCLEOTIDE SEQUENCE</scope>
</reference>
<accession>A0ABQ4X153</accession>
<name>A0ABQ4X153_9ASTR</name>
<reference evidence="1" key="2">
    <citation type="submission" date="2022-01" db="EMBL/GenBank/DDBJ databases">
        <authorList>
            <person name="Yamashiro T."/>
            <person name="Shiraishi A."/>
            <person name="Satake H."/>
            <person name="Nakayama K."/>
        </authorList>
    </citation>
    <scope>NUCLEOTIDE SEQUENCE</scope>
</reference>
<gene>
    <name evidence="1" type="ORF">Tco_0653710</name>
</gene>
<evidence type="ECO:0008006" key="3">
    <source>
        <dbReference type="Google" id="ProtNLM"/>
    </source>
</evidence>
<evidence type="ECO:0000313" key="2">
    <source>
        <dbReference type="Proteomes" id="UP001151760"/>
    </source>
</evidence>
<evidence type="ECO:0000313" key="1">
    <source>
        <dbReference type="EMBL" id="GJS58926.1"/>
    </source>
</evidence>
<dbReference type="Proteomes" id="UP001151760">
    <property type="component" value="Unassembled WGS sequence"/>
</dbReference>
<organism evidence="1 2">
    <name type="scientific">Tanacetum coccineum</name>
    <dbReference type="NCBI Taxonomy" id="301880"/>
    <lineage>
        <taxon>Eukaryota</taxon>
        <taxon>Viridiplantae</taxon>
        <taxon>Streptophyta</taxon>
        <taxon>Embryophyta</taxon>
        <taxon>Tracheophyta</taxon>
        <taxon>Spermatophyta</taxon>
        <taxon>Magnoliopsida</taxon>
        <taxon>eudicotyledons</taxon>
        <taxon>Gunneridae</taxon>
        <taxon>Pentapetalae</taxon>
        <taxon>asterids</taxon>
        <taxon>campanulids</taxon>
        <taxon>Asterales</taxon>
        <taxon>Asteraceae</taxon>
        <taxon>Asteroideae</taxon>
        <taxon>Anthemideae</taxon>
        <taxon>Anthemidinae</taxon>
        <taxon>Tanacetum</taxon>
    </lineage>
</organism>
<protein>
    <recommendedName>
        <fullName evidence="3">Reverse transcriptase domain-containing protein</fullName>
    </recommendedName>
</protein>
<comment type="caution">
    <text evidence="1">The sequence shown here is derived from an EMBL/GenBank/DDBJ whole genome shotgun (WGS) entry which is preliminary data.</text>
</comment>
<keyword evidence="2" id="KW-1185">Reference proteome</keyword>
<sequence length="347" mass="40055">MNQNFYNSNSFGFDQLQPPQYPVIHNPPQETSVEILQAKEDLMKLIETFLKKFNRIYFGETPKVLLLAWEKFFEIQHAKPEDIQELLHKLLKDLQIISEELSEFINCPSCNRPTFYDDDDEEYTIQYREYLENSSKAIAPDLPTKEPEYSLSMGDKHLDTIPETELDVENLVPIPSESEVTSDNESECDVPVNDESSPIFTTFSNPLFDSNDDFTFSDDESLSDEDVPMENFKIYSNPLFDNEEIISTKIDPHYFNVESNLIESLLNRDTLIDSSPKFDYLLDEFSGELAHINLIPPGIEEADFDLEEEIRLVKNLSYDNSSPRPPEELNAEIADTILESLSISYPR</sequence>